<dbReference type="RefSeq" id="WP_189000194.1">
    <property type="nucleotide sequence ID" value="NZ_BMOD01000002.1"/>
</dbReference>
<dbReference type="Proteomes" id="UP000632222">
    <property type="component" value="Unassembled WGS sequence"/>
</dbReference>
<comment type="caution">
    <text evidence="1">The sequence shown here is derived from an EMBL/GenBank/DDBJ whole genome shotgun (WGS) entry which is preliminary data.</text>
</comment>
<evidence type="ECO:0000313" key="1">
    <source>
        <dbReference type="EMBL" id="GGJ24199.1"/>
    </source>
</evidence>
<accession>A0ABQ2CWY4</accession>
<gene>
    <name evidence="1" type="ORF">GCM10008938_07920</name>
</gene>
<reference evidence="2" key="1">
    <citation type="journal article" date="2019" name="Int. J. Syst. Evol. Microbiol.">
        <title>The Global Catalogue of Microorganisms (GCM) 10K type strain sequencing project: providing services to taxonomists for standard genome sequencing and annotation.</title>
        <authorList>
            <consortium name="The Broad Institute Genomics Platform"/>
            <consortium name="The Broad Institute Genome Sequencing Center for Infectious Disease"/>
            <person name="Wu L."/>
            <person name="Ma J."/>
        </authorList>
    </citation>
    <scope>NUCLEOTIDE SEQUENCE [LARGE SCALE GENOMIC DNA]</scope>
    <source>
        <strain evidence="2">JCM 14370</strain>
    </source>
</reference>
<sequence length="108" mass="12142">MQSEFISRHQQSGQINGIPVQGHIHMLGSPGKAAVVYGDICIHCEEDRIRLLALDTLIYQGPCCDGEGQQTRIELPIQWSNLGQEMLSFCGLVDIEDAWVLRHVRQKN</sequence>
<dbReference type="EMBL" id="BMOD01000002">
    <property type="protein sequence ID" value="GGJ24199.1"/>
    <property type="molecule type" value="Genomic_DNA"/>
</dbReference>
<name>A0ABQ2CWY4_9DEIO</name>
<protein>
    <submittedName>
        <fullName evidence="1">Uncharacterized protein</fullName>
    </submittedName>
</protein>
<keyword evidence="2" id="KW-1185">Reference proteome</keyword>
<evidence type="ECO:0000313" key="2">
    <source>
        <dbReference type="Proteomes" id="UP000632222"/>
    </source>
</evidence>
<proteinExistence type="predicted"/>
<organism evidence="1 2">
    <name type="scientific">Deinococcus roseus</name>
    <dbReference type="NCBI Taxonomy" id="392414"/>
    <lineage>
        <taxon>Bacteria</taxon>
        <taxon>Thermotogati</taxon>
        <taxon>Deinococcota</taxon>
        <taxon>Deinococci</taxon>
        <taxon>Deinococcales</taxon>
        <taxon>Deinococcaceae</taxon>
        <taxon>Deinococcus</taxon>
    </lineage>
</organism>